<feature type="binding site" evidence="7">
    <location>
        <position position="201"/>
    </location>
    <ligand>
        <name>Zn(2+)</name>
        <dbReference type="ChEBI" id="CHEBI:29105"/>
    </ligand>
</feature>
<keyword evidence="4 8" id="KW-0812">Transmembrane</keyword>
<keyword evidence="12" id="KW-1185">Reference proteome</keyword>
<evidence type="ECO:0000313" key="12">
    <source>
        <dbReference type="Proteomes" id="UP000831485"/>
    </source>
</evidence>
<dbReference type="AlphaFoldDB" id="A0A6V8MQ96"/>
<dbReference type="Pfam" id="PF03006">
    <property type="entry name" value="HlyIII"/>
    <property type="match status" value="1"/>
</dbReference>
<evidence type="ECO:0000313" key="11">
    <source>
        <dbReference type="Proteomes" id="UP000568888"/>
    </source>
</evidence>
<dbReference type="GO" id="GO:0046872">
    <property type="term" value="F:metal ion binding"/>
    <property type="evidence" value="ECO:0007669"/>
    <property type="project" value="UniProtKB-KW"/>
</dbReference>
<dbReference type="PANTHER" id="PTHR20855:SF3">
    <property type="entry name" value="LD03007P"/>
    <property type="match status" value="1"/>
</dbReference>
<dbReference type="InterPro" id="IPR004254">
    <property type="entry name" value="AdipoR/HlyIII-related"/>
</dbReference>
<feature type="transmembrane region" description="Helical" evidence="8">
    <location>
        <begin position="54"/>
        <end position="77"/>
    </location>
</feature>
<evidence type="ECO:0000256" key="1">
    <source>
        <dbReference type="ARBA" id="ARBA00004651"/>
    </source>
</evidence>
<dbReference type="NCBIfam" id="TIGR01065">
    <property type="entry name" value="hlyIII"/>
    <property type="match status" value="1"/>
</dbReference>
<reference evidence="10" key="3">
    <citation type="submission" date="2022-04" db="EMBL/GenBank/DDBJ databases">
        <authorList>
            <person name="Liu G."/>
        </authorList>
    </citation>
    <scope>NUCLEOTIDE SEQUENCE</scope>
    <source>
        <strain evidence="10">RG22</strain>
    </source>
</reference>
<evidence type="ECO:0000256" key="6">
    <source>
        <dbReference type="ARBA" id="ARBA00023136"/>
    </source>
</evidence>
<evidence type="ECO:0000256" key="5">
    <source>
        <dbReference type="ARBA" id="ARBA00022989"/>
    </source>
</evidence>
<dbReference type="Proteomes" id="UP000568888">
    <property type="component" value="Unassembled WGS sequence"/>
</dbReference>
<feature type="transmembrane region" description="Helical" evidence="8">
    <location>
        <begin position="84"/>
        <end position="102"/>
    </location>
</feature>
<comment type="subcellular location">
    <subcellularLocation>
        <location evidence="1">Cell membrane</location>
        <topology evidence="1">Multi-pass membrane protein</topology>
    </subcellularLocation>
</comment>
<gene>
    <name evidence="9" type="primary">yplQ</name>
    <name evidence="9" type="ORF">GMPD_01470</name>
    <name evidence="10" type="ORF">M1B72_00230</name>
</gene>
<proteinExistence type="inferred from homology"/>
<accession>A0A6V8MQ96</accession>
<dbReference type="Proteomes" id="UP000831485">
    <property type="component" value="Chromosome"/>
</dbReference>
<evidence type="ECO:0000256" key="2">
    <source>
        <dbReference type="ARBA" id="ARBA00008488"/>
    </source>
</evidence>
<feature type="binding site" evidence="7">
    <location>
        <position position="197"/>
    </location>
    <ligand>
        <name>Zn(2+)</name>
        <dbReference type="ChEBI" id="CHEBI:29105"/>
    </ligand>
</feature>
<dbReference type="InterPro" id="IPR005744">
    <property type="entry name" value="Hy-lIII"/>
</dbReference>
<dbReference type="RefSeq" id="WP_246404482.1">
    <property type="nucleotide sequence ID" value="NZ_BLXY01000001.1"/>
</dbReference>
<feature type="transmembrane region" description="Helical" evidence="8">
    <location>
        <begin position="202"/>
        <end position="219"/>
    </location>
</feature>
<organism evidence="9 11">
    <name type="scientific">Geomonas paludis</name>
    <dbReference type="NCBI Taxonomy" id="2740185"/>
    <lineage>
        <taxon>Bacteria</taxon>
        <taxon>Pseudomonadati</taxon>
        <taxon>Thermodesulfobacteriota</taxon>
        <taxon>Desulfuromonadia</taxon>
        <taxon>Geobacterales</taxon>
        <taxon>Geobacteraceae</taxon>
        <taxon>Geomonas</taxon>
    </lineage>
</organism>
<comment type="similarity">
    <text evidence="2">Belongs to the UPF0073 (Hly-III) family.</text>
</comment>
<reference evidence="11" key="1">
    <citation type="submission" date="2020-06" db="EMBL/GenBank/DDBJ databases">
        <title>Draft genomic sequecing of Geomonas sp. Red736.</title>
        <authorList>
            <person name="Itoh H."/>
            <person name="Xu Z.X."/>
            <person name="Ushijima N."/>
            <person name="Masuda Y."/>
            <person name="Shiratori Y."/>
            <person name="Senoo K."/>
        </authorList>
    </citation>
    <scope>NUCLEOTIDE SEQUENCE [LARGE SCALE GENOMIC DNA]</scope>
    <source>
        <strain evidence="11">Red736</strain>
    </source>
</reference>
<feature type="transmembrane region" description="Helical" evidence="8">
    <location>
        <begin position="29"/>
        <end position="48"/>
    </location>
</feature>
<keyword evidence="7" id="KW-0479">Metal-binding</keyword>
<dbReference type="EMBL" id="CP096574">
    <property type="protein sequence ID" value="UPU36162.1"/>
    <property type="molecule type" value="Genomic_DNA"/>
</dbReference>
<evidence type="ECO:0000256" key="4">
    <source>
        <dbReference type="ARBA" id="ARBA00022692"/>
    </source>
</evidence>
<reference evidence="9" key="2">
    <citation type="journal article" date="2021" name="Int. J. Syst. Evol. Microbiol.">
        <title>Geomonas silvestris sp. nov., Geomonas paludis sp. nov. and Geomonas limicola sp. nov., isolated from terrestrial environments, and emended description of the genus Geomonas.</title>
        <authorList>
            <person name="Itoh H."/>
            <person name="Xu Z."/>
            <person name="Masuda Y."/>
            <person name="Ushijima N."/>
            <person name="Hayakawa C."/>
            <person name="Shiratori Y."/>
            <person name="Senoo K."/>
        </authorList>
    </citation>
    <scope>NUCLEOTIDE SEQUENCE</scope>
    <source>
        <strain evidence="9">Red736</strain>
    </source>
</reference>
<dbReference type="EMBL" id="BLXY01000001">
    <property type="protein sequence ID" value="GFO62228.1"/>
    <property type="molecule type" value="Genomic_DNA"/>
</dbReference>
<feature type="transmembrane region" description="Helical" evidence="8">
    <location>
        <begin position="170"/>
        <end position="190"/>
    </location>
</feature>
<feature type="transmembrane region" description="Helical" evidence="8">
    <location>
        <begin position="114"/>
        <end position="134"/>
    </location>
</feature>
<evidence type="ECO:0000313" key="9">
    <source>
        <dbReference type="EMBL" id="GFO62228.1"/>
    </source>
</evidence>
<dbReference type="PANTHER" id="PTHR20855">
    <property type="entry name" value="ADIPOR/PROGESTIN RECEPTOR-RELATED"/>
    <property type="match status" value="1"/>
</dbReference>
<evidence type="ECO:0000256" key="8">
    <source>
        <dbReference type="SAM" id="Phobius"/>
    </source>
</evidence>
<evidence type="ECO:0000256" key="3">
    <source>
        <dbReference type="ARBA" id="ARBA00022475"/>
    </source>
</evidence>
<keyword evidence="5 8" id="KW-1133">Transmembrane helix</keyword>
<evidence type="ECO:0000256" key="7">
    <source>
        <dbReference type="PIRSR" id="PIRSR604254-1"/>
    </source>
</evidence>
<keyword evidence="6 8" id="KW-0472">Membrane</keyword>
<sequence length="224" mass="24961">MAMDDDDLSKRLFHYSEAEELANRWTHGVGLMLSAAGAAALISLALRIGEMARIVSASVYAGAMLLFYAVSTIYHSVRRPRVRYLFRILDHACVYFMIAGTYTPFAMVTLRGAWGYWLLITVWGLGTVGAFMKLYTTHRLPYLGPALYLGLGWLVLVVIKPLAASLALNGLLLLFAGGAAYTLGVLFYLWDRLPYNHAIWHVFVLVGSAFHFLAIFWYVTPGGR</sequence>
<keyword evidence="7" id="KW-0862">Zinc</keyword>
<keyword evidence="3" id="KW-1003">Cell membrane</keyword>
<feature type="binding site" evidence="7">
    <location>
        <position position="75"/>
    </location>
    <ligand>
        <name>Zn(2+)</name>
        <dbReference type="ChEBI" id="CHEBI:29105"/>
    </ligand>
</feature>
<name>A0A6V8MQ96_9BACT</name>
<evidence type="ECO:0000313" key="10">
    <source>
        <dbReference type="EMBL" id="UPU36162.1"/>
    </source>
</evidence>
<feature type="transmembrane region" description="Helical" evidence="8">
    <location>
        <begin position="146"/>
        <end position="164"/>
    </location>
</feature>
<dbReference type="GO" id="GO:0005886">
    <property type="term" value="C:plasma membrane"/>
    <property type="evidence" value="ECO:0007669"/>
    <property type="project" value="UniProtKB-SubCell"/>
</dbReference>
<dbReference type="GO" id="GO:0140911">
    <property type="term" value="F:pore-forming activity"/>
    <property type="evidence" value="ECO:0007669"/>
    <property type="project" value="InterPro"/>
</dbReference>
<protein>
    <submittedName>
        <fullName evidence="9 10">Hemolysin III</fullName>
    </submittedName>
</protein>